<dbReference type="AlphaFoldDB" id="A0A5C8PJ99"/>
<dbReference type="GO" id="GO:0045892">
    <property type="term" value="P:negative regulation of DNA-templated transcription"/>
    <property type="evidence" value="ECO:0007669"/>
    <property type="project" value="TreeGrafter"/>
</dbReference>
<keyword evidence="2" id="KW-0238">DNA-binding</keyword>
<keyword evidence="3" id="KW-0804">Transcription</keyword>
<accession>A0A5C8PJ99</accession>
<reference evidence="6 7" key="1">
    <citation type="submission" date="2019-06" db="EMBL/GenBank/DDBJ databases">
        <title>New taxonomy in bacterial strain CC-CFT640, isolated from vineyard.</title>
        <authorList>
            <person name="Lin S.-Y."/>
            <person name="Tsai C.-F."/>
            <person name="Young C.-C."/>
        </authorList>
    </citation>
    <scope>NUCLEOTIDE SEQUENCE [LARGE SCALE GENOMIC DNA]</scope>
    <source>
        <strain evidence="6 7">CC-CFT640</strain>
    </source>
</reference>
<dbReference type="Pfam" id="PF01614">
    <property type="entry name" value="IclR_C"/>
    <property type="match status" value="1"/>
</dbReference>
<dbReference type="SMART" id="SM00346">
    <property type="entry name" value="HTH_ICLR"/>
    <property type="match status" value="1"/>
</dbReference>
<feature type="domain" description="HTH iclR-type" evidence="4">
    <location>
        <begin position="18"/>
        <end position="80"/>
    </location>
</feature>
<dbReference type="Pfam" id="PF09339">
    <property type="entry name" value="HTH_IclR"/>
    <property type="match status" value="1"/>
</dbReference>
<keyword evidence="7" id="KW-1185">Reference proteome</keyword>
<dbReference type="OrthoDB" id="6057486at2"/>
<name>A0A5C8PJ99_9HYPH</name>
<dbReference type="InterPro" id="IPR050707">
    <property type="entry name" value="HTH_MetabolicPath_Reg"/>
</dbReference>
<evidence type="ECO:0000256" key="2">
    <source>
        <dbReference type="ARBA" id="ARBA00023125"/>
    </source>
</evidence>
<dbReference type="CDD" id="cd00090">
    <property type="entry name" value="HTH_ARSR"/>
    <property type="match status" value="1"/>
</dbReference>
<organism evidence="6 7">
    <name type="scientific">Vineibacter terrae</name>
    <dbReference type="NCBI Taxonomy" id="2586908"/>
    <lineage>
        <taxon>Bacteria</taxon>
        <taxon>Pseudomonadati</taxon>
        <taxon>Pseudomonadota</taxon>
        <taxon>Alphaproteobacteria</taxon>
        <taxon>Hyphomicrobiales</taxon>
        <taxon>Vineibacter</taxon>
    </lineage>
</organism>
<dbReference type="Gene3D" id="3.30.450.40">
    <property type="match status" value="1"/>
</dbReference>
<dbReference type="InterPro" id="IPR005471">
    <property type="entry name" value="Tscrpt_reg_IclR_N"/>
</dbReference>
<dbReference type="PROSITE" id="PS51077">
    <property type="entry name" value="HTH_ICLR"/>
    <property type="match status" value="1"/>
</dbReference>
<dbReference type="RefSeq" id="WP_147848763.1">
    <property type="nucleotide sequence ID" value="NZ_VDUZ01000023.1"/>
</dbReference>
<dbReference type="InterPro" id="IPR014757">
    <property type="entry name" value="Tscrpt_reg_IclR_C"/>
</dbReference>
<dbReference type="PANTHER" id="PTHR30136:SF24">
    <property type="entry name" value="HTH-TYPE TRANSCRIPTIONAL REPRESSOR ALLR"/>
    <property type="match status" value="1"/>
</dbReference>
<dbReference type="InterPro" id="IPR036390">
    <property type="entry name" value="WH_DNA-bd_sf"/>
</dbReference>
<dbReference type="InterPro" id="IPR036388">
    <property type="entry name" value="WH-like_DNA-bd_sf"/>
</dbReference>
<dbReference type="SUPFAM" id="SSF46785">
    <property type="entry name" value="Winged helix' DNA-binding domain"/>
    <property type="match status" value="1"/>
</dbReference>
<proteinExistence type="predicted"/>
<dbReference type="PROSITE" id="PS51078">
    <property type="entry name" value="ICLR_ED"/>
    <property type="match status" value="1"/>
</dbReference>
<dbReference type="GO" id="GO:0003700">
    <property type="term" value="F:DNA-binding transcription factor activity"/>
    <property type="evidence" value="ECO:0007669"/>
    <property type="project" value="TreeGrafter"/>
</dbReference>
<evidence type="ECO:0000313" key="7">
    <source>
        <dbReference type="Proteomes" id="UP000321638"/>
    </source>
</evidence>
<feature type="domain" description="IclR-ED" evidence="5">
    <location>
        <begin position="81"/>
        <end position="261"/>
    </location>
</feature>
<gene>
    <name evidence="6" type="ORF">FHP25_20135</name>
</gene>
<evidence type="ECO:0000259" key="4">
    <source>
        <dbReference type="PROSITE" id="PS51077"/>
    </source>
</evidence>
<sequence>MTNELTTSASATPRVRAVPAVTRALAILRLLGRSRTPLGVKAIARELGLVPSTALHILRALVAEGVVRVDAGTKQYSLGVGMLSLARAVLENSGFTSLVQPDLDLLSARHGVTAIGLELIGLEHMVVVALSRSRTPIRLHVDVGSRFPALISATGRCVAAFGAHPPAEVKKRFRLLQWQNAPAWETWCKEVEVVRRQGYSIDRGNYIGGVTVVAVPVPTSRPTLSHSIAAVGLSDQLERAAAVALARDMQKAAATVASQLS</sequence>
<dbReference type="PANTHER" id="PTHR30136">
    <property type="entry name" value="HELIX-TURN-HELIX TRANSCRIPTIONAL REGULATOR, ICLR FAMILY"/>
    <property type="match status" value="1"/>
</dbReference>
<dbReference type="SUPFAM" id="SSF55781">
    <property type="entry name" value="GAF domain-like"/>
    <property type="match status" value="1"/>
</dbReference>
<dbReference type="GO" id="GO:0003677">
    <property type="term" value="F:DNA binding"/>
    <property type="evidence" value="ECO:0007669"/>
    <property type="project" value="UniProtKB-KW"/>
</dbReference>
<dbReference type="InterPro" id="IPR011991">
    <property type="entry name" value="ArsR-like_HTH"/>
</dbReference>
<evidence type="ECO:0000259" key="5">
    <source>
        <dbReference type="PROSITE" id="PS51078"/>
    </source>
</evidence>
<dbReference type="Proteomes" id="UP000321638">
    <property type="component" value="Unassembled WGS sequence"/>
</dbReference>
<comment type="caution">
    <text evidence="6">The sequence shown here is derived from an EMBL/GenBank/DDBJ whole genome shotgun (WGS) entry which is preliminary data.</text>
</comment>
<evidence type="ECO:0000256" key="3">
    <source>
        <dbReference type="ARBA" id="ARBA00023163"/>
    </source>
</evidence>
<dbReference type="Gene3D" id="1.10.10.10">
    <property type="entry name" value="Winged helix-like DNA-binding domain superfamily/Winged helix DNA-binding domain"/>
    <property type="match status" value="1"/>
</dbReference>
<keyword evidence="1" id="KW-0805">Transcription regulation</keyword>
<protein>
    <submittedName>
        <fullName evidence="6">Helix-turn-helix domain-containing protein</fullName>
    </submittedName>
</protein>
<dbReference type="InterPro" id="IPR029016">
    <property type="entry name" value="GAF-like_dom_sf"/>
</dbReference>
<dbReference type="EMBL" id="VDUZ01000023">
    <property type="protein sequence ID" value="TXL73718.1"/>
    <property type="molecule type" value="Genomic_DNA"/>
</dbReference>
<evidence type="ECO:0000313" key="6">
    <source>
        <dbReference type="EMBL" id="TXL73718.1"/>
    </source>
</evidence>
<evidence type="ECO:0000256" key="1">
    <source>
        <dbReference type="ARBA" id="ARBA00023015"/>
    </source>
</evidence>